<accession>A0AC61RPK6</accession>
<dbReference type="EMBL" id="SRYA01000075">
    <property type="protein sequence ID" value="TGY90986.1"/>
    <property type="molecule type" value="Genomic_DNA"/>
</dbReference>
<evidence type="ECO:0000313" key="1">
    <source>
        <dbReference type="EMBL" id="TGY90986.1"/>
    </source>
</evidence>
<keyword evidence="2" id="KW-1185">Reference proteome</keyword>
<dbReference type="Proteomes" id="UP000304953">
    <property type="component" value="Unassembled WGS sequence"/>
</dbReference>
<sequence>MNHNVLLVYPPIDPEYYMKGANDSPPLGLVVLQNYVKRHLGIKVEIDIIDGEYYSIFEIIQMIKTKKYTMIGLQSMMASYNNSLILLEIAKKNGMVTFMGGHHATQLCDAILKNRNHIVDYVIEGDGEEAFAGLVQCKEIESIPNLAYFENGIVKHNLQKNVPLEYGIVDYIEPKVFEQYRRDIGRDLERTEKLISFRAYSHKGCSNRTNSQYCFFCGRADRGVRFKKPSDYVRELKYLSGLPNVKYIFEIGDDFLQDEEWLNQVVELLRKDPLPEHVHLKIFARANRITESIIPILKELNVDEVAIGFESGSQKILDNINKRATPQDNIEAAKLLFSNGIDTIASFVLGLPGEDEDTLQETYDAALTVKELAWEYLHKNPQEIIANIIEINPGAPAFRKLAKFMPEKYSGKDKLDLYETQNDYFKMEFNLKNDEEVKIFRKKLVEWGNKINNLGNYTYPAGFKSEEVAGN</sequence>
<protein>
    <submittedName>
        <fullName evidence="1">B12-binding domain-containing radical SAM protein</fullName>
    </submittedName>
</protein>
<name>A0AC61RPK6_9FIRM</name>
<proteinExistence type="predicted"/>
<gene>
    <name evidence="1" type="ORF">E5329_23380</name>
</gene>
<evidence type="ECO:0000313" key="2">
    <source>
        <dbReference type="Proteomes" id="UP000304953"/>
    </source>
</evidence>
<reference evidence="1" key="1">
    <citation type="submission" date="2019-04" db="EMBL/GenBank/DDBJ databases">
        <title>Microbes associate with the intestines of laboratory mice.</title>
        <authorList>
            <person name="Navarre W."/>
            <person name="Wong E."/>
            <person name="Huang K."/>
            <person name="Tropini C."/>
            <person name="Ng K."/>
            <person name="Yu B."/>
        </authorList>
    </citation>
    <scope>NUCLEOTIDE SEQUENCE</scope>
    <source>
        <strain evidence="1">NM01_1-7b</strain>
    </source>
</reference>
<comment type="caution">
    <text evidence="1">The sequence shown here is derived from an EMBL/GenBank/DDBJ whole genome shotgun (WGS) entry which is preliminary data.</text>
</comment>
<organism evidence="1 2">
    <name type="scientific">Petralouisia muris</name>
    <dbReference type="NCBI Taxonomy" id="3032872"/>
    <lineage>
        <taxon>Bacteria</taxon>
        <taxon>Bacillati</taxon>
        <taxon>Bacillota</taxon>
        <taxon>Clostridia</taxon>
        <taxon>Lachnospirales</taxon>
        <taxon>Lachnospiraceae</taxon>
        <taxon>Petralouisia</taxon>
    </lineage>
</organism>